<keyword evidence="4 6" id="KW-1133">Transmembrane helix</keyword>
<feature type="transmembrane region" description="Helical" evidence="6">
    <location>
        <begin position="170"/>
        <end position="189"/>
    </location>
</feature>
<gene>
    <name evidence="8" type="ORF">ICL16_38275</name>
</gene>
<name>A0A8J7CAZ3_9CYAN</name>
<feature type="transmembrane region" description="Helical" evidence="6">
    <location>
        <begin position="20"/>
        <end position="41"/>
    </location>
</feature>
<dbReference type="GO" id="GO:0016020">
    <property type="term" value="C:membrane"/>
    <property type="evidence" value="ECO:0007669"/>
    <property type="project" value="UniProtKB-SubCell"/>
</dbReference>
<comment type="caution">
    <text evidence="8">The sequence shown here is derived from an EMBL/GenBank/DDBJ whole genome shotgun (WGS) entry which is preliminary data.</text>
</comment>
<organism evidence="8 9">
    <name type="scientific">Iningainema tapete BLCC-T55</name>
    <dbReference type="NCBI Taxonomy" id="2748662"/>
    <lineage>
        <taxon>Bacteria</taxon>
        <taxon>Bacillati</taxon>
        <taxon>Cyanobacteriota</taxon>
        <taxon>Cyanophyceae</taxon>
        <taxon>Nostocales</taxon>
        <taxon>Scytonemataceae</taxon>
        <taxon>Iningainema tapete</taxon>
    </lineage>
</organism>
<proteinExistence type="inferred from homology"/>
<protein>
    <submittedName>
        <fullName evidence="8">Mechanosensitive ion channel</fullName>
    </submittedName>
</protein>
<dbReference type="PANTHER" id="PTHR30566">
    <property type="entry name" value="YNAI-RELATED MECHANOSENSITIVE ION CHANNEL"/>
    <property type="match status" value="1"/>
</dbReference>
<dbReference type="Pfam" id="PF00924">
    <property type="entry name" value="MS_channel_2nd"/>
    <property type="match status" value="1"/>
</dbReference>
<dbReference type="AlphaFoldDB" id="A0A8J7CAZ3"/>
<evidence type="ECO:0000256" key="2">
    <source>
        <dbReference type="ARBA" id="ARBA00008017"/>
    </source>
</evidence>
<keyword evidence="5 6" id="KW-0472">Membrane</keyword>
<comment type="subcellular location">
    <subcellularLocation>
        <location evidence="1">Membrane</location>
        <topology evidence="1">Multi-pass membrane protein</topology>
    </subcellularLocation>
</comment>
<evidence type="ECO:0000256" key="3">
    <source>
        <dbReference type="ARBA" id="ARBA00022692"/>
    </source>
</evidence>
<accession>A0A8J7CAZ3</accession>
<dbReference type="SUPFAM" id="SSF82861">
    <property type="entry name" value="Mechanosensitive channel protein MscS (YggB), transmembrane region"/>
    <property type="match status" value="1"/>
</dbReference>
<comment type="similarity">
    <text evidence="2">Belongs to the MscS (TC 1.A.23) family.</text>
</comment>
<dbReference type="InterPro" id="IPR010920">
    <property type="entry name" value="LSM_dom_sf"/>
</dbReference>
<feature type="transmembrane region" description="Helical" evidence="6">
    <location>
        <begin position="72"/>
        <end position="92"/>
    </location>
</feature>
<dbReference type="Proteomes" id="UP000629098">
    <property type="component" value="Unassembled WGS sequence"/>
</dbReference>
<feature type="transmembrane region" description="Helical" evidence="6">
    <location>
        <begin position="144"/>
        <end position="164"/>
    </location>
</feature>
<dbReference type="InterPro" id="IPR023408">
    <property type="entry name" value="MscS_beta-dom_sf"/>
</dbReference>
<feature type="domain" description="Mechanosensitive ion channel MscS" evidence="7">
    <location>
        <begin position="193"/>
        <end position="265"/>
    </location>
</feature>
<evidence type="ECO:0000313" key="9">
    <source>
        <dbReference type="Proteomes" id="UP000629098"/>
    </source>
</evidence>
<dbReference type="Gene3D" id="1.10.287.1260">
    <property type="match status" value="1"/>
</dbReference>
<dbReference type="Gene3D" id="2.30.30.60">
    <property type="match status" value="1"/>
</dbReference>
<sequence length="377" mass="42327">METLLNIRPWYYLDESTRNILISIGIKLGIFLLFIFVALLVGKSVPRFLKGIVRRFSPQPFQKIYENLVDPLSKTLGIVATLILVSVCLNFIQEYTGFYRFLKFFSDLSIAVSLAIFISGLFRNFLRVYGIELIRKLGLEIDELLLVFETIANIIIGFIVAVAFAQSQNVNLIGLVAGLGIGGIAVAFASQKTLEQIFGTIVIYLDRPYVPGEYIRVHLSSQGLLFARVEAIGLRSTKLRTPAKSTLVVVPNSIMADADIENVTRGKKVMVLLYLDFLRSLEKSEQALLEKVIKESTNSLFGIDPNSTKISLFSRENYPGVRARVSFFILGSNENSLEFRKRLLELANDSILKKLQSHGIEFTMQEPTLYLESPVPI</sequence>
<dbReference type="RefSeq" id="WP_190836806.1">
    <property type="nucleotide sequence ID" value="NZ_CAWPPI010000118.1"/>
</dbReference>
<dbReference type="GO" id="GO:0055085">
    <property type="term" value="P:transmembrane transport"/>
    <property type="evidence" value="ECO:0007669"/>
    <property type="project" value="InterPro"/>
</dbReference>
<dbReference type="InterPro" id="IPR011014">
    <property type="entry name" value="MscS_channel_TM-2"/>
</dbReference>
<reference evidence="8" key="1">
    <citation type="submission" date="2020-09" db="EMBL/GenBank/DDBJ databases">
        <title>Iningainema tapete sp. nov. (Scytonemataceae, Cyanobacteria) from greenhouses in central Florida (USA) produces two types of nodularin with biosynthetic potential for microcystin-LR and anabaenopeptins.</title>
        <authorList>
            <person name="Berthold D.E."/>
            <person name="Lefler F.W."/>
            <person name="Huang I.-S."/>
            <person name="Abdulla H."/>
            <person name="Zimba P.V."/>
            <person name="Laughinghouse H.D. IV."/>
        </authorList>
    </citation>
    <scope>NUCLEOTIDE SEQUENCE</scope>
    <source>
        <strain evidence="8">BLCCT55</strain>
    </source>
</reference>
<dbReference type="PANTHER" id="PTHR30566:SF5">
    <property type="entry name" value="MECHANOSENSITIVE ION CHANNEL PROTEIN 1, MITOCHONDRIAL-RELATED"/>
    <property type="match status" value="1"/>
</dbReference>
<evidence type="ECO:0000256" key="6">
    <source>
        <dbReference type="SAM" id="Phobius"/>
    </source>
</evidence>
<dbReference type="SUPFAM" id="SSF50182">
    <property type="entry name" value="Sm-like ribonucleoproteins"/>
    <property type="match status" value="1"/>
</dbReference>
<evidence type="ECO:0000256" key="5">
    <source>
        <dbReference type="ARBA" id="ARBA00023136"/>
    </source>
</evidence>
<feature type="transmembrane region" description="Helical" evidence="6">
    <location>
        <begin position="104"/>
        <end position="123"/>
    </location>
</feature>
<dbReference type="EMBL" id="JACXAE010000118">
    <property type="protein sequence ID" value="MBD2777736.1"/>
    <property type="molecule type" value="Genomic_DNA"/>
</dbReference>
<keyword evidence="3 6" id="KW-0812">Transmembrane</keyword>
<evidence type="ECO:0000259" key="7">
    <source>
        <dbReference type="Pfam" id="PF00924"/>
    </source>
</evidence>
<dbReference type="InterPro" id="IPR006685">
    <property type="entry name" value="MscS_channel_2nd"/>
</dbReference>
<evidence type="ECO:0000256" key="1">
    <source>
        <dbReference type="ARBA" id="ARBA00004141"/>
    </source>
</evidence>
<evidence type="ECO:0000313" key="8">
    <source>
        <dbReference type="EMBL" id="MBD2777736.1"/>
    </source>
</evidence>
<keyword evidence="9" id="KW-1185">Reference proteome</keyword>
<evidence type="ECO:0000256" key="4">
    <source>
        <dbReference type="ARBA" id="ARBA00022989"/>
    </source>
</evidence>